<reference evidence="1 4" key="2">
    <citation type="journal article" date="2019" name="bioRxiv">
        <title>Genomics, evolutionary history and diagnostics of the Alternaria alternata species group including apple and Asian pear pathotypes.</title>
        <authorList>
            <person name="Armitage A.D."/>
            <person name="Cockerton H.M."/>
            <person name="Sreenivasaprasad S."/>
            <person name="Woodhall J.W."/>
            <person name="Lane C.R."/>
            <person name="Harrison R.J."/>
            <person name="Clarkson J.P."/>
        </authorList>
    </citation>
    <scope>NUCLEOTIDE SEQUENCE</scope>
    <source>
        <strain evidence="1">FERA 1164</strain>
        <strain evidence="4">FERA 635</strain>
    </source>
</reference>
<dbReference type="EMBL" id="PDXB01000001">
    <property type="protein sequence ID" value="RYN38555.1"/>
    <property type="molecule type" value="Genomic_DNA"/>
</dbReference>
<dbReference type="Proteomes" id="UP000293195">
    <property type="component" value="Unassembled WGS sequence"/>
</dbReference>
<gene>
    <name evidence="1" type="ORF">AA0115_g15</name>
    <name evidence="2" type="ORF">AA0119_g140</name>
</gene>
<organism evidence="1 3">
    <name type="scientific">Alternaria tenuissima</name>
    <dbReference type="NCBI Taxonomy" id="119927"/>
    <lineage>
        <taxon>Eukaryota</taxon>
        <taxon>Fungi</taxon>
        <taxon>Dikarya</taxon>
        <taxon>Ascomycota</taxon>
        <taxon>Pezizomycotina</taxon>
        <taxon>Dothideomycetes</taxon>
        <taxon>Pleosporomycetidae</taxon>
        <taxon>Pleosporales</taxon>
        <taxon>Pleosporineae</taxon>
        <taxon>Pleosporaceae</taxon>
        <taxon>Alternaria</taxon>
        <taxon>Alternaria sect. Alternaria</taxon>
        <taxon>Alternaria alternata complex</taxon>
    </lineage>
</organism>
<evidence type="ECO:0000313" key="4">
    <source>
        <dbReference type="Proteomes" id="UP000293195"/>
    </source>
</evidence>
<dbReference type="AlphaFoldDB" id="A0A4Q4RP94"/>
<keyword evidence="4" id="KW-1185">Reference proteome</keyword>
<accession>A0A4Q4RP94</accession>
<dbReference type="Proteomes" id="UP000292340">
    <property type="component" value="Unassembled WGS sequence"/>
</dbReference>
<dbReference type="EMBL" id="PDXF01000001">
    <property type="protein sequence ID" value="RYR80342.1"/>
    <property type="molecule type" value="Genomic_DNA"/>
</dbReference>
<reference evidence="1" key="1">
    <citation type="submission" date="2017-10" db="EMBL/GenBank/DDBJ databases">
        <authorList>
            <person name="Armitage A.D."/>
            <person name="Barbara D.J."/>
            <person name="Woodhall J.W."/>
            <person name="Sreenivasaprasad S."/>
            <person name="Lane C.R."/>
            <person name="Clarkson J.P."/>
            <person name="Harrison R.J."/>
        </authorList>
    </citation>
    <scope>NUCLEOTIDE SEQUENCE</scope>
    <source>
        <strain evidence="1">FERA 1164</strain>
        <strain evidence="2">FERA 635</strain>
    </source>
</reference>
<evidence type="ECO:0000313" key="2">
    <source>
        <dbReference type="EMBL" id="RYR80342.1"/>
    </source>
</evidence>
<name>A0A4Q4RP94_9PLEO</name>
<evidence type="ECO:0000313" key="3">
    <source>
        <dbReference type="Proteomes" id="UP000292340"/>
    </source>
</evidence>
<proteinExistence type="predicted"/>
<dbReference type="OrthoDB" id="3690947at2759"/>
<evidence type="ECO:0000313" key="1">
    <source>
        <dbReference type="EMBL" id="RYN38555.1"/>
    </source>
</evidence>
<comment type="caution">
    <text evidence="1">The sequence shown here is derived from an EMBL/GenBank/DDBJ whole genome shotgun (WGS) entry which is preliminary data.</text>
</comment>
<protein>
    <recommendedName>
        <fullName evidence="5">Heterokaryon incompatibility domain-containing protein</fullName>
    </recommendedName>
</protein>
<evidence type="ECO:0008006" key="5">
    <source>
        <dbReference type="Google" id="ProtNLM"/>
    </source>
</evidence>
<sequence length="125" mass="14205">MFGELYSSAEALQTALTDLETKYKKTVSDTRIPLQFLTLRDKPESEPLGNTIHLRLTQKVDYHPSWAYVAVSYTWAQPEGLAAQFNTPEIRVWINGTEARPPHCPPSVIYRALQYDTLEAKTGHL</sequence>